<feature type="compositionally biased region" description="Basic and acidic residues" evidence="6">
    <location>
        <begin position="1"/>
        <end position="13"/>
    </location>
</feature>
<dbReference type="InterPro" id="IPR016185">
    <property type="entry name" value="PreATP-grasp_dom_sf"/>
</dbReference>
<evidence type="ECO:0000313" key="9">
    <source>
        <dbReference type="Proteomes" id="UP000503540"/>
    </source>
</evidence>
<dbReference type="KEGG" id="nah:F5544_33950"/>
<evidence type="ECO:0000256" key="6">
    <source>
        <dbReference type="SAM" id="MobiDB-lite"/>
    </source>
</evidence>
<organism evidence="8 9">
    <name type="scientific">Nocardia arthritidis</name>
    <dbReference type="NCBI Taxonomy" id="228602"/>
    <lineage>
        <taxon>Bacteria</taxon>
        <taxon>Bacillati</taxon>
        <taxon>Actinomycetota</taxon>
        <taxon>Actinomycetes</taxon>
        <taxon>Mycobacteriales</taxon>
        <taxon>Nocardiaceae</taxon>
        <taxon>Nocardia</taxon>
    </lineage>
</organism>
<keyword evidence="4" id="KW-0067">ATP-binding</keyword>
<dbReference type="GO" id="GO:0046872">
    <property type="term" value="F:metal ion binding"/>
    <property type="evidence" value="ECO:0007669"/>
    <property type="project" value="UniProtKB-KW"/>
</dbReference>
<keyword evidence="2" id="KW-0479">Metal-binding</keyword>
<sequence>MHQTRGRPEDGRARLRPPLRAGAPRIRRRQQRVRPVPAHRAHRESAVPVLLRRHRHRWQAADRRDVRPPEQRAHHHQERHHNSARRARQQERRWLVVRRVRGAPRRGWQQTIQSQGLVYGVPARDAAGRPRPYWDESVHYEFDMDEILALESQVELLHSMCLDAVDQIILTERYRDFGLPEWSWEPIAESWRRRDPHVYGRFDLRYDGRRPPKLLEYNADTPTSLLEAAIVQWHWLTDSYPGGDQWNSLHEQLVDRWKVLRDILPGAQLHFSWSGADSSGEDNVTTAYMQETAAEAGFDTVALPIEEVGFDSELERFVDLAEAPIEAIFKLYPWEWALDDDFGKRVVSSLPQTMWIEPLWKTLLSNKSILAVLWEMYPGHPNLLPAYIDAPHELTEYIRKPKLGREGANMTIVGAGLETATGGVYGEEGYIYQLLDPLPLFDDMRPVIGAWIVGDSAAGMGIRESAGPITDDGSAFIPHRIITE</sequence>
<evidence type="ECO:0000256" key="3">
    <source>
        <dbReference type="ARBA" id="ARBA00022741"/>
    </source>
</evidence>
<reference evidence="8 9" key="1">
    <citation type="journal article" date="2019" name="ACS Chem. Biol.">
        <title>Identification and Mobilization of a Cryptic Antibiotic Biosynthesis Gene Locus from a Human-Pathogenic Nocardia Isolate.</title>
        <authorList>
            <person name="Herisse M."/>
            <person name="Ishida K."/>
            <person name="Porter J.L."/>
            <person name="Howden B."/>
            <person name="Hertweck C."/>
            <person name="Stinear T.P."/>
            <person name="Pidot S.J."/>
        </authorList>
    </citation>
    <scope>NUCLEOTIDE SEQUENCE [LARGE SCALE GENOMIC DNA]</scope>
    <source>
        <strain evidence="8 9">AUSMDU00012717</strain>
    </source>
</reference>
<keyword evidence="9" id="KW-1185">Reference proteome</keyword>
<evidence type="ECO:0000313" key="8">
    <source>
        <dbReference type="EMBL" id="QIS14625.1"/>
    </source>
</evidence>
<evidence type="ECO:0000256" key="1">
    <source>
        <dbReference type="ARBA" id="ARBA00022598"/>
    </source>
</evidence>
<dbReference type="GO" id="GO:0005524">
    <property type="term" value="F:ATP binding"/>
    <property type="evidence" value="ECO:0007669"/>
    <property type="project" value="UniProtKB-KW"/>
</dbReference>
<keyword evidence="5" id="KW-0460">Magnesium</keyword>
<evidence type="ECO:0000256" key="2">
    <source>
        <dbReference type="ARBA" id="ARBA00022723"/>
    </source>
</evidence>
<evidence type="ECO:0000259" key="7">
    <source>
        <dbReference type="Pfam" id="PF03738"/>
    </source>
</evidence>
<dbReference type="Proteomes" id="UP000503540">
    <property type="component" value="Chromosome"/>
</dbReference>
<feature type="compositionally biased region" description="Basic residues" evidence="6">
    <location>
        <begin position="25"/>
        <end position="42"/>
    </location>
</feature>
<dbReference type="SUPFAM" id="SSF56059">
    <property type="entry name" value="Glutathione synthetase ATP-binding domain-like"/>
    <property type="match status" value="1"/>
</dbReference>
<feature type="region of interest" description="Disordered" evidence="6">
    <location>
        <begin position="58"/>
        <end position="89"/>
    </location>
</feature>
<keyword evidence="3" id="KW-0547">Nucleotide-binding</keyword>
<protein>
    <submittedName>
        <fullName evidence="8">Glutathionylspermidine synthase family protein</fullName>
    </submittedName>
</protein>
<dbReference type="GO" id="GO:0016874">
    <property type="term" value="F:ligase activity"/>
    <property type="evidence" value="ECO:0007669"/>
    <property type="project" value="UniProtKB-KW"/>
</dbReference>
<evidence type="ECO:0000256" key="5">
    <source>
        <dbReference type="ARBA" id="ARBA00022842"/>
    </source>
</evidence>
<feature type="compositionally biased region" description="Basic and acidic residues" evidence="6">
    <location>
        <begin position="59"/>
        <end position="72"/>
    </location>
</feature>
<dbReference type="InterPro" id="IPR005494">
    <property type="entry name" value="GSPS_pre-ATP-grasp-like_dom"/>
</dbReference>
<dbReference type="Pfam" id="PF03738">
    <property type="entry name" value="GSP_synth"/>
    <property type="match status" value="1"/>
</dbReference>
<gene>
    <name evidence="8" type="ORF">F5544_33950</name>
</gene>
<feature type="domain" description="Glutathionylspermidine synthase pre-ATP-grasp-like" evidence="7">
    <location>
        <begin position="108"/>
        <end position="481"/>
    </location>
</feature>
<dbReference type="AlphaFoldDB" id="A0A6G9YMV1"/>
<keyword evidence="1" id="KW-0436">Ligase</keyword>
<name>A0A6G9YMV1_9NOCA</name>
<evidence type="ECO:0000256" key="4">
    <source>
        <dbReference type="ARBA" id="ARBA00022840"/>
    </source>
</evidence>
<accession>A0A6G9YMV1</accession>
<feature type="compositionally biased region" description="Basic residues" evidence="6">
    <location>
        <begin position="73"/>
        <end position="87"/>
    </location>
</feature>
<dbReference type="SUPFAM" id="SSF52440">
    <property type="entry name" value="PreATP-grasp domain"/>
    <property type="match status" value="1"/>
</dbReference>
<proteinExistence type="predicted"/>
<feature type="region of interest" description="Disordered" evidence="6">
    <location>
        <begin position="1"/>
        <end position="45"/>
    </location>
</feature>
<dbReference type="EMBL" id="CP046172">
    <property type="protein sequence ID" value="QIS14625.1"/>
    <property type="molecule type" value="Genomic_DNA"/>
</dbReference>
<dbReference type="Gene3D" id="3.30.1490.330">
    <property type="match status" value="1"/>
</dbReference>